<dbReference type="SUPFAM" id="SSF82895">
    <property type="entry name" value="TSP-1 type 1 repeat"/>
    <property type="match status" value="2"/>
</dbReference>
<gene>
    <name evidence="6" type="ORF">DdX_03863</name>
</gene>
<protein>
    <submittedName>
        <fullName evidence="6">Thrombospondin-1</fullName>
    </submittedName>
</protein>
<sequence>MSSENDRLNNSSSNNEASSGTVSIKSPRRKRPSSPLNTSFILFSLLLLLVNFGWFSNSGNAVAAQSLANSFFTEPDVQPGFSSRLSPRAFQLLADYLKQRVSKFLKFGALQYNSSVTLTPLVQFQLASAPGASVINFDATGFQSKLNVVAGKEITWTGSNLRTTVRSSYKMLSSNGEVVGNVPVTFDKTSVEIGLNTAINSDGHLKTDLERCRVLVGELHLEFTTADADVLRNYLPLIHRAIRDQLDNLLCPTFHSELIPVIANRLFNTPMSAALFDHYFINYGLIGSVLYGADGSVEMRHRGNVFGILRQGRTRLNDFRLPFRSAPLLATQLAEQKHMITFSFSNYTLASLLFWMDQYRKFDFEISKQSVNDSNIAGYLRTECGAKDICAGTLFPALAQSFSNGLVNIKTHTVTFPHQPDKNRRFLTASMLAELVLTKPTFKDYTFKAQLVIDSFKISDVVSLVEGIDAGSIEFLINALNELIVADDILKKLKDDIYENSIYEIVRRSRSPDEWAPWADWSLCSQEIGVASQTRSRACLGPSGNCPGGEATQARPCLSNPLASSPQLDQQQKVYIAAEWKPWTTWTECNSIPLGASNAFRTRWRECDRSKCNSVQNSVCLPCQGATYQQVPCSVPAPNTITPNVNGAEPFWANRRVYDFGQPLRPSVNQFQPNWNCEWSQWSMWSTCTATCGNNARRYRARSCSCPGRCPGGSPIEDELCTSLPPCTPTILINQPNPILNEPSTNPQLVGYPCSMCPPQYPLPCYTCVALPNPQGRRKK</sequence>
<dbReference type="GO" id="GO:0008289">
    <property type="term" value="F:lipid binding"/>
    <property type="evidence" value="ECO:0007669"/>
    <property type="project" value="InterPro"/>
</dbReference>
<reference evidence="6" key="1">
    <citation type="submission" date="2022-01" db="EMBL/GenBank/DDBJ databases">
        <title>Genome Sequence Resource for Two Populations of Ditylenchus destructor, the Migratory Endoparasitic Phytonematode.</title>
        <authorList>
            <person name="Zhang H."/>
            <person name="Lin R."/>
            <person name="Xie B."/>
        </authorList>
    </citation>
    <scope>NUCLEOTIDE SEQUENCE</scope>
    <source>
        <strain evidence="6">BazhouSP</strain>
    </source>
</reference>
<comment type="similarity">
    <text evidence="1">Belongs to the BPI/LBP/Plunc superfamily. BPI/LBP family.</text>
</comment>
<dbReference type="Gene3D" id="3.15.10.10">
    <property type="entry name" value="Bactericidal permeability-increasing protein, domain 1"/>
    <property type="match status" value="1"/>
</dbReference>
<evidence type="ECO:0000256" key="2">
    <source>
        <dbReference type="ARBA" id="ARBA00023157"/>
    </source>
</evidence>
<dbReference type="InterPro" id="IPR000884">
    <property type="entry name" value="TSP1_rpt"/>
</dbReference>
<keyword evidence="7" id="KW-1185">Reference proteome</keyword>
<evidence type="ECO:0000256" key="1">
    <source>
        <dbReference type="ARBA" id="ARBA00007292"/>
    </source>
</evidence>
<dbReference type="SMART" id="SM00209">
    <property type="entry name" value="TSP1"/>
    <property type="match status" value="2"/>
</dbReference>
<dbReference type="Proteomes" id="UP001201812">
    <property type="component" value="Unassembled WGS sequence"/>
</dbReference>
<dbReference type="InterPro" id="IPR001124">
    <property type="entry name" value="Lipid-bd_serum_glycop_C"/>
</dbReference>
<dbReference type="InterPro" id="IPR017943">
    <property type="entry name" value="Bactericidal_perm-incr_a/b_dom"/>
</dbReference>
<evidence type="ECO:0000313" key="7">
    <source>
        <dbReference type="Proteomes" id="UP001201812"/>
    </source>
</evidence>
<feature type="compositionally biased region" description="Low complexity" evidence="3">
    <location>
        <begin position="9"/>
        <end position="19"/>
    </location>
</feature>
<dbReference type="InterPro" id="IPR032942">
    <property type="entry name" value="BPI/LBP/Plunc"/>
</dbReference>
<evidence type="ECO:0000259" key="5">
    <source>
        <dbReference type="SMART" id="SM00329"/>
    </source>
</evidence>
<dbReference type="EMBL" id="JAKKPZ010000003">
    <property type="protein sequence ID" value="KAI1723692.1"/>
    <property type="molecule type" value="Genomic_DNA"/>
</dbReference>
<feature type="transmembrane region" description="Helical" evidence="4">
    <location>
        <begin position="35"/>
        <end position="55"/>
    </location>
</feature>
<dbReference type="AlphaFoldDB" id="A0AAD4NFQ6"/>
<dbReference type="Gene3D" id="2.20.100.10">
    <property type="entry name" value="Thrombospondin type-1 (TSP1) repeat"/>
    <property type="match status" value="2"/>
</dbReference>
<feature type="region of interest" description="Disordered" evidence="3">
    <location>
        <begin position="1"/>
        <end position="34"/>
    </location>
</feature>
<comment type="caution">
    <text evidence="6">The sequence shown here is derived from an EMBL/GenBank/DDBJ whole genome shotgun (WGS) entry which is preliminary data.</text>
</comment>
<dbReference type="PROSITE" id="PS50092">
    <property type="entry name" value="TSP1"/>
    <property type="match status" value="2"/>
</dbReference>
<keyword evidence="2" id="KW-1015">Disulfide bond</keyword>
<keyword evidence="4" id="KW-1133">Transmembrane helix</keyword>
<organism evidence="6 7">
    <name type="scientific">Ditylenchus destructor</name>
    <dbReference type="NCBI Taxonomy" id="166010"/>
    <lineage>
        <taxon>Eukaryota</taxon>
        <taxon>Metazoa</taxon>
        <taxon>Ecdysozoa</taxon>
        <taxon>Nematoda</taxon>
        <taxon>Chromadorea</taxon>
        <taxon>Rhabditida</taxon>
        <taxon>Tylenchina</taxon>
        <taxon>Tylenchomorpha</taxon>
        <taxon>Sphaerularioidea</taxon>
        <taxon>Anguinidae</taxon>
        <taxon>Anguininae</taxon>
        <taxon>Ditylenchus</taxon>
    </lineage>
</organism>
<dbReference type="InterPro" id="IPR017942">
    <property type="entry name" value="Lipid-bd_serum_glycop_N"/>
</dbReference>
<dbReference type="GO" id="GO:0005615">
    <property type="term" value="C:extracellular space"/>
    <property type="evidence" value="ECO:0007669"/>
    <property type="project" value="TreeGrafter"/>
</dbReference>
<feature type="domain" description="Lipid-binding serum glycoprotein C-terminal" evidence="5">
    <location>
        <begin position="334"/>
        <end position="506"/>
    </location>
</feature>
<proteinExistence type="inferred from homology"/>
<keyword evidence="4" id="KW-0472">Membrane</keyword>
<evidence type="ECO:0000256" key="4">
    <source>
        <dbReference type="SAM" id="Phobius"/>
    </source>
</evidence>
<accession>A0AAD4NFQ6</accession>
<dbReference type="InterPro" id="IPR036383">
    <property type="entry name" value="TSP1_rpt_sf"/>
</dbReference>
<name>A0AAD4NFQ6_9BILA</name>
<dbReference type="Gene3D" id="3.15.20.10">
    <property type="entry name" value="Bactericidal permeability-increasing protein, domain 2"/>
    <property type="match status" value="1"/>
</dbReference>
<keyword evidence="4" id="KW-0812">Transmembrane</keyword>
<dbReference type="PANTHER" id="PTHR10504:SF133">
    <property type="entry name" value="LIPID-BINDING SERUM GLYCOPROTEIN C-TERMINAL DOMAIN-CONTAINING PROTEIN"/>
    <property type="match status" value="1"/>
</dbReference>
<dbReference type="SUPFAM" id="SSF55394">
    <property type="entry name" value="Bactericidal permeability-increasing protein, BPI"/>
    <property type="match status" value="2"/>
</dbReference>
<dbReference type="SMART" id="SM00329">
    <property type="entry name" value="BPI2"/>
    <property type="match status" value="1"/>
</dbReference>
<dbReference type="Pfam" id="PF01273">
    <property type="entry name" value="LBP_BPI_CETP"/>
    <property type="match status" value="1"/>
</dbReference>
<evidence type="ECO:0000313" key="6">
    <source>
        <dbReference type="EMBL" id="KAI1723692.1"/>
    </source>
</evidence>
<dbReference type="PANTHER" id="PTHR10504">
    <property type="entry name" value="BACTERICIDAL PERMEABILITY-INCREASING BPI PROTEIN-RELATED"/>
    <property type="match status" value="1"/>
</dbReference>
<evidence type="ECO:0000256" key="3">
    <source>
        <dbReference type="SAM" id="MobiDB-lite"/>
    </source>
</evidence>